<gene>
    <name evidence="3" type="ORF">C2E20_7750</name>
</gene>
<dbReference type="PANTHER" id="PTHR45691:SF1">
    <property type="entry name" value="FH2 DOMAIN-CONTAINING PROTEIN 1-RELATED"/>
    <property type="match status" value="1"/>
</dbReference>
<comment type="caution">
    <text evidence="3">The sequence shown here is derived from an EMBL/GenBank/DDBJ whole genome shotgun (WGS) entry which is preliminary data.</text>
</comment>
<organism evidence="3 4">
    <name type="scientific">Micractinium conductrix</name>
    <dbReference type="NCBI Taxonomy" id="554055"/>
    <lineage>
        <taxon>Eukaryota</taxon>
        <taxon>Viridiplantae</taxon>
        <taxon>Chlorophyta</taxon>
        <taxon>core chlorophytes</taxon>
        <taxon>Trebouxiophyceae</taxon>
        <taxon>Chlorellales</taxon>
        <taxon>Chlorellaceae</taxon>
        <taxon>Chlorella clade</taxon>
        <taxon>Micractinium</taxon>
    </lineage>
</organism>
<dbReference type="SUPFAM" id="SSF57184">
    <property type="entry name" value="Growth factor receptor domain"/>
    <property type="match status" value="1"/>
</dbReference>
<feature type="domain" description="Laminin EGF-like" evidence="2">
    <location>
        <begin position="259"/>
        <end position="286"/>
    </location>
</feature>
<sequence length="295" mass="29936">MPKAALESAARAGCSTLAGPSNCCASRPQAPTAQTWAAGSAVKAGLAGVADADSAFVASWLQLDAAAAAALTKHGAAEAAARRALLDSAANFGDAVLPGAYPPPPSPSPPPPSPPPPPPPPSPRPPKPSPPPPSPPPPPKACSDPLCTSCPRDFRRCTACVATAGGAGTLSQHSVFLKEARCVRCTLPNCALCKPDGGCEACQAGFAAKEGRCEQVCNVASCKECLPSSGGRMCRECGEGFYLAVDKRSCLEKCNVSNCAACLPGSRGKRCTTCALGYALEKGSECKRSSRPRSM</sequence>
<dbReference type="InterPro" id="IPR009030">
    <property type="entry name" value="Growth_fac_rcpt_cys_sf"/>
</dbReference>
<dbReference type="PROSITE" id="PS01248">
    <property type="entry name" value="EGF_LAM_1"/>
    <property type="match status" value="1"/>
</dbReference>
<proteinExistence type="predicted"/>
<evidence type="ECO:0000313" key="4">
    <source>
        <dbReference type="Proteomes" id="UP000239649"/>
    </source>
</evidence>
<protein>
    <submittedName>
        <fullName evidence="3">Surface antigen</fullName>
    </submittedName>
</protein>
<reference evidence="3 4" key="1">
    <citation type="journal article" date="2018" name="Plant J.">
        <title>Genome sequences of Chlorella sorokiniana UTEX 1602 and Micractinium conductrix SAG 241.80: implications to maltose excretion by a green alga.</title>
        <authorList>
            <person name="Arriola M.B."/>
            <person name="Velmurugan N."/>
            <person name="Zhang Y."/>
            <person name="Plunkett M.H."/>
            <person name="Hondzo H."/>
            <person name="Barney B.M."/>
        </authorList>
    </citation>
    <scope>NUCLEOTIDE SEQUENCE [LARGE SCALE GENOMIC DNA]</scope>
    <source>
        <strain evidence="3 4">SAG 241.80</strain>
    </source>
</reference>
<feature type="compositionally biased region" description="Pro residues" evidence="1">
    <location>
        <begin position="100"/>
        <end position="138"/>
    </location>
</feature>
<evidence type="ECO:0000313" key="3">
    <source>
        <dbReference type="EMBL" id="PSC68682.1"/>
    </source>
</evidence>
<dbReference type="OrthoDB" id="10045365at2759"/>
<dbReference type="EMBL" id="LHPF02000034">
    <property type="protein sequence ID" value="PSC68682.1"/>
    <property type="molecule type" value="Genomic_DNA"/>
</dbReference>
<dbReference type="GO" id="GO:0030041">
    <property type="term" value="P:actin filament polymerization"/>
    <property type="evidence" value="ECO:0007669"/>
    <property type="project" value="TreeGrafter"/>
</dbReference>
<feature type="region of interest" description="Disordered" evidence="1">
    <location>
        <begin position="96"/>
        <end position="138"/>
    </location>
</feature>
<evidence type="ECO:0000256" key="1">
    <source>
        <dbReference type="SAM" id="MobiDB-lite"/>
    </source>
</evidence>
<keyword evidence="4" id="KW-1185">Reference proteome</keyword>
<dbReference type="PRINTS" id="PR01217">
    <property type="entry name" value="PRICHEXTENSN"/>
</dbReference>
<dbReference type="Proteomes" id="UP000239649">
    <property type="component" value="Unassembled WGS sequence"/>
</dbReference>
<accession>A0A2P6V3L7</accession>
<dbReference type="AlphaFoldDB" id="A0A2P6V3L7"/>
<evidence type="ECO:0000259" key="2">
    <source>
        <dbReference type="PROSITE" id="PS01248"/>
    </source>
</evidence>
<dbReference type="PANTHER" id="PTHR45691">
    <property type="entry name" value="PROTEIN DIAPHANOUS"/>
    <property type="match status" value="1"/>
</dbReference>
<dbReference type="InterPro" id="IPR051412">
    <property type="entry name" value="Formin_Homology_Diaphanous_sf"/>
</dbReference>
<dbReference type="GO" id="GO:0005884">
    <property type="term" value="C:actin filament"/>
    <property type="evidence" value="ECO:0007669"/>
    <property type="project" value="TreeGrafter"/>
</dbReference>
<name>A0A2P6V3L7_9CHLO</name>
<dbReference type="InterPro" id="IPR002049">
    <property type="entry name" value="LE_dom"/>
</dbReference>